<gene>
    <name evidence="4" type="ORF">C8Q71DRAFT_856142</name>
</gene>
<dbReference type="Pfam" id="PF08487">
    <property type="entry name" value="VIT"/>
    <property type="match status" value="1"/>
</dbReference>
<dbReference type="Pfam" id="PF13768">
    <property type="entry name" value="VWA_3"/>
    <property type="match status" value="1"/>
</dbReference>
<dbReference type="PROSITE" id="PS51468">
    <property type="entry name" value="VIT"/>
    <property type="match status" value="1"/>
</dbReference>
<dbReference type="Proteomes" id="UP000814176">
    <property type="component" value="Unassembled WGS sequence"/>
</dbReference>
<accession>A0ABQ8KMI9</accession>
<protein>
    <submittedName>
        <fullName evidence="4">von Willebrand factor type A domain-containing protein</fullName>
    </submittedName>
</protein>
<feature type="domain" description="VIT" evidence="3">
    <location>
        <begin position="1"/>
        <end position="102"/>
    </location>
</feature>
<name>A0ABQ8KMI9_9APHY</name>
<dbReference type="SMART" id="SM00327">
    <property type="entry name" value="VWA"/>
    <property type="match status" value="1"/>
</dbReference>
<organism evidence="4 5">
    <name type="scientific">Rhodofomes roseus</name>
    <dbReference type="NCBI Taxonomy" id="34475"/>
    <lineage>
        <taxon>Eukaryota</taxon>
        <taxon>Fungi</taxon>
        <taxon>Dikarya</taxon>
        <taxon>Basidiomycota</taxon>
        <taxon>Agaricomycotina</taxon>
        <taxon>Agaricomycetes</taxon>
        <taxon>Polyporales</taxon>
        <taxon>Rhodofomes</taxon>
    </lineage>
</organism>
<feature type="compositionally biased region" description="Basic and acidic residues" evidence="1">
    <location>
        <begin position="456"/>
        <end position="469"/>
    </location>
</feature>
<dbReference type="InterPro" id="IPR002035">
    <property type="entry name" value="VWF_A"/>
</dbReference>
<evidence type="ECO:0000259" key="2">
    <source>
        <dbReference type="PROSITE" id="PS50234"/>
    </source>
</evidence>
<feature type="region of interest" description="Disordered" evidence="1">
    <location>
        <begin position="450"/>
        <end position="470"/>
    </location>
</feature>
<comment type="caution">
    <text evidence="4">The sequence shown here is derived from an EMBL/GenBank/DDBJ whole genome shotgun (WGS) entry which is preliminary data.</text>
</comment>
<sequence length="901" mass="98742">MVTLTQSFVYPGHTGYDSVDAKYVFPIPVGGAVCAFELHTSDGHVVTGKVKEARQAKREFQAAIAENKLTGLLAKEASDVFVMHVGSIKTGQSVKVIISYAVELADDELLNQVRFSLPTYVGERYGTPPSGLPVPSTAKWAKFSVHVDVQMASLIENVVSPSHRISVVYNDIGRTGCSVDLQSSLPSFLHKEFILSIQARKVDAPRCVAEFLPERHSVALSLTLVPRFGVRPIKKQEYIFVIDRSGSMDGSRKMDYAKDALLLMLKSLPSDRTFFNIVSFGGRHSSLWKNSQPYTARNLDEAVMHVDAMSANMGGTELLAAIESVLSPRRSQGSVFRLWKPQARPRSVFVITDGEIWQHDQLFRTIRRAVAAAGPPSGGKYLRFFTLGVGHGASTALCSGIARAGNGLCLMTTQSEDLAGKCARLLRASQVPPSGNLSKLRVDWGYGGLDSGPRSGSDDPKLLKTKTKDPAAPTNIYDEAVEPLHLGAVTAFQPPPSSNVQQAPYAVPDFYPGNRFIVSAILSQTAHIPNQVVLHGETPDGEAMALKVDVLRVESQVAGPPLIHTLAAHRLVQELEDGNLESQGIRKPDKQRLELDFGITKAAVIRYSEEFQIASKFASFVAVEGEEPVDDDTFDDETVVDELDEEWRKEFIDKPSTLTCGLRNNADSDIGWRPRGRNEHPTSTSEAISTWRQDVTDFTVSQEEYGSPQMFDPSCSATPGEVAANMNRAYPFDAYTESYQEEYGARSPPRARTTQGFGRAQMQVEASRSPSRSAVPYSPPMPTPQVDPITGIARLQKFDGSFELDNVLCTTVCASKASLDDLKASIPAYIRSQAKGRRLWATALAMAYLRMKAGDKVDIWAGLWQKGREFIERYLRGGTVGFDQLVADAGETITRLCNDHP</sequence>
<dbReference type="PANTHER" id="PTHR45737">
    <property type="entry name" value="VON WILLEBRAND FACTOR A DOMAIN-CONTAINING PROTEIN 5A"/>
    <property type="match status" value="1"/>
</dbReference>
<dbReference type="InterPro" id="IPR013694">
    <property type="entry name" value="VIT"/>
</dbReference>
<evidence type="ECO:0000259" key="3">
    <source>
        <dbReference type="PROSITE" id="PS51468"/>
    </source>
</evidence>
<dbReference type="PANTHER" id="PTHR45737:SF6">
    <property type="entry name" value="VON WILLEBRAND FACTOR A DOMAIN-CONTAINING PROTEIN 5A"/>
    <property type="match status" value="1"/>
</dbReference>
<feature type="domain" description="VWFA" evidence="2">
    <location>
        <begin position="237"/>
        <end position="440"/>
    </location>
</feature>
<dbReference type="RefSeq" id="XP_047781293.1">
    <property type="nucleotide sequence ID" value="XM_047927261.1"/>
</dbReference>
<dbReference type="Gene3D" id="3.40.50.410">
    <property type="entry name" value="von Willebrand factor, type A domain"/>
    <property type="match status" value="1"/>
</dbReference>
<reference evidence="4 5" key="1">
    <citation type="journal article" date="2021" name="Environ. Microbiol.">
        <title>Gene family expansions and transcriptome signatures uncover fungal adaptations to wood decay.</title>
        <authorList>
            <person name="Hage H."/>
            <person name="Miyauchi S."/>
            <person name="Viragh M."/>
            <person name="Drula E."/>
            <person name="Min B."/>
            <person name="Chaduli D."/>
            <person name="Navarro D."/>
            <person name="Favel A."/>
            <person name="Norest M."/>
            <person name="Lesage-Meessen L."/>
            <person name="Balint B."/>
            <person name="Merenyi Z."/>
            <person name="de Eugenio L."/>
            <person name="Morin E."/>
            <person name="Martinez A.T."/>
            <person name="Baldrian P."/>
            <person name="Stursova M."/>
            <person name="Martinez M.J."/>
            <person name="Novotny C."/>
            <person name="Magnuson J.K."/>
            <person name="Spatafora J.W."/>
            <person name="Maurice S."/>
            <person name="Pangilinan J."/>
            <person name="Andreopoulos W."/>
            <person name="LaButti K."/>
            <person name="Hundley H."/>
            <person name="Na H."/>
            <person name="Kuo A."/>
            <person name="Barry K."/>
            <person name="Lipzen A."/>
            <person name="Henrissat B."/>
            <person name="Riley R."/>
            <person name="Ahrendt S."/>
            <person name="Nagy L.G."/>
            <person name="Grigoriev I.V."/>
            <person name="Martin F."/>
            <person name="Rosso M.N."/>
        </authorList>
    </citation>
    <scope>NUCLEOTIDE SEQUENCE [LARGE SCALE GENOMIC DNA]</scope>
    <source>
        <strain evidence="4 5">CIRM-BRFM 1785</strain>
    </source>
</reference>
<dbReference type="PROSITE" id="PS50234">
    <property type="entry name" value="VWFA"/>
    <property type="match status" value="1"/>
</dbReference>
<dbReference type="SUPFAM" id="SSF53300">
    <property type="entry name" value="vWA-like"/>
    <property type="match status" value="1"/>
</dbReference>
<dbReference type="EMBL" id="JADCUA010000006">
    <property type="protein sequence ID" value="KAH9839538.1"/>
    <property type="molecule type" value="Genomic_DNA"/>
</dbReference>
<evidence type="ECO:0000313" key="5">
    <source>
        <dbReference type="Proteomes" id="UP000814176"/>
    </source>
</evidence>
<keyword evidence="5" id="KW-1185">Reference proteome</keyword>
<dbReference type="InterPro" id="IPR036465">
    <property type="entry name" value="vWFA_dom_sf"/>
</dbReference>
<dbReference type="GeneID" id="72007993"/>
<proteinExistence type="predicted"/>
<evidence type="ECO:0000256" key="1">
    <source>
        <dbReference type="SAM" id="MobiDB-lite"/>
    </source>
</evidence>
<evidence type="ECO:0000313" key="4">
    <source>
        <dbReference type="EMBL" id="KAH9839538.1"/>
    </source>
</evidence>